<evidence type="ECO:0000313" key="4">
    <source>
        <dbReference type="Proteomes" id="UP000425817"/>
    </source>
</evidence>
<name>A0A6I6HJE2_VARPD</name>
<feature type="domain" description="Type IV pilin Tt1218-like" evidence="2">
    <location>
        <begin position="33"/>
        <end position="112"/>
    </location>
</feature>
<dbReference type="OrthoDB" id="8724817at2"/>
<sequence>MATSRQAATGFSLVEVLVSIAVLSVGLLGSIGMLLTAVRTGKEAATFAAAVNLARDLSEKVRMNPGVAARNDAANTYLVANWTEDAGTGAAPGGCAAAGAACDPESLAAWDMGEWKRRVAKALPGARLSVCFDDHPWNASAGEYAWPCSGSGRNVVVKLGWVPHADAVDAKHDGKPQRELPPRLVMQLVVG</sequence>
<dbReference type="InterPro" id="IPR013362">
    <property type="entry name" value="Pilus_4_PilV"/>
</dbReference>
<reference evidence="3 4" key="1">
    <citation type="submission" date="2019-12" db="EMBL/GenBank/DDBJ databases">
        <title>Hybrid Genome Assemblies of two High G+C Isolates from Undergraduate Microbiology Courses.</title>
        <authorList>
            <person name="Ne Ville C.J."/>
            <person name="Enright D."/>
            <person name="Hernandez I."/>
            <person name="Dodsworth J."/>
            <person name="Orwin P.M."/>
        </authorList>
    </citation>
    <scope>NUCLEOTIDE SEQUENCE [LARGE SCALE GENOMIC DNA]</scope>
    <source>
        <strain evidence="3 4">CSUSB</strain>
    </source>
</reference>
<evidence type="ECO:0000313" key="3">
    <source>
        <dbReference type="EMBL" id="QGW82984.1"/>
    </source>
</evidence>
<keyword evidence="1" id="KW-0812">Transmembrane</keyword>
<evidence type="ECO:0000256" key="1">
    <source>
        <dbReference type="SAM" id="Phobius"/>
    </source>
</evidence>
<dbReference type="Proteomes" id="UP000425817">
    <property type="component" value="Chromosome"/>
</dbReference>
<dbReference type="RefSeq" id="WP_157614410.1">
    <property type="nucleotide sequence ID" value="NZ_CP046622.1"/>
</dbReference>
<accession>A0A6I6HJE2</accession>
<dbReference type="AlphaFoldDB" id="A0A6I6HJE2"/>
<dbReference type="EMBL" id="CP046622">
    <property type="protein sequence ID" value="QGW82984.1"/>
    <property type="molecule type" value="Genomic_DNA"/>
</dbReference>
<gene>
    <name evidence="3" type="primary">pilV</name>
    <name evidence="3" type="ORF">GOQ09_15990</name>
</gene>
<dbReference type="NCBIfam" id="TIGR02532">
    <property type="entry name" value="IV_pilin_GFxxxE"/>
    <property type="match status" value="1"/>
</dbReference>
<dbReference type="NCBIfam" id="TIGR02523">
    <property type="entry name" value="type_IV_pilV"/>
    <property type="match status" value="1"/>
</dbReference>
<feature type="transmembrane region" description="Helical" evidence="1">
    <location>
        <begin position="16"/>
        <end position="38"/>
    </location>
</feature>
<proteinExistence type="predicted"/>
<protein>
    <submittedName>
        <fullName evidence="3">Type IV pilus modification protein PilV</fullName>
    </submittedName>
</protein>
<dbReference type="Pfam" id="PF07963">
    <property type="entry name" value="N_methyl"/>
    <property type="match status" value="1"/>
</dbReference>
<dbReference type="Pfam" id="PF22150">
    <property type="entry name" value="Tt1218-like"/>
    <property type="match status" value="1"/>
</dbReference>
<evidence type="ECO:0000259" key="2">
    <source>
        <dbReference type="Pfam" id="PF22150"/>
    </source>
</evidence>
<organism evidence="3 4">
    <name type="scientific">Variovorax paradoxus</name>
    <dbReference type="NCBI Taxonomy" id="34073"/>
    <lineage>
        <taxon>Bacteria</taxon>
        <taxon>Pseudomonadati</taxon>
        <taxon>Pseudomonadota</taxon>
        <taxon>Betaproteobacteria</taxon>
        <taxon>Burkholderiales</taxon>
        <taxon>Comamonadaceae</taxon>
        <taxon>Variovorax</taxon>
    </lineage>
</organism>
<keyword evidence="1" id="KW-1133">Transmembrane helix</keyword>
<keyword evidence="1" id="KW-0472">Membrane</keyword>
<dbReference type="InterPro" id="IPR054402">
    <property type="entry name" value="Tt1218-like_dom"/>
</dbReference>
<dbReference type="InterPro" id="IPR012902">
    <property type="entry name" value="N_methyl_site"/>
</dbReference>